<name>A0A813L5Z8_POLGL</name>
<gene>
    <name evidence="3" type="ORF">PGLA2088_LOCUS38870</name>
</gene>
<dbReference type="InterPro" id="IPR001623">
    <property type="entry name" value="DnaJ_domain"/>
</dbReference>
<dbReference type="PROSITE" id="PS50076">
    <property type="entry name" value="DNAJ_2"/>
    <property type="match status" value="1"/>
</dbReference>
<feature type="region of interest" description="Disordered" evidence="1">
    <location>
        <begin position="370"/>
        <end position="397"/>
    </location>
</feature>
<dbReference type="GO" id="GO:0036498">
    <property type="term" value="P:IRE1-mediated unfolded protein response"/>
    <property type="evidence" value="ECO:0007669"/>
    <property type="project" value="TreeGrafter"/>
</dbReference>
<dbReference type="Gene3D" id="1.10.287.110">
    <property type="entry name" value="DnaJ domain"/>
    <property type="match status" value="1"/>
</dbReference>
<dbReference type="GO" id="GO:0005788">
    <property type="term" value="C:endoplasmic reticulum lumen"/>
    <property type="evidence" value="ECO:0007669"/>
    <property type="project" value="TreeGrafter"/>
</dbReference>
<dbReference type="AlphaFoldDB" id="A0A813L5Z8"/>
<evidence type="ECO:0000313" key="4">
    <source>
        <dbReference type="Proteomes" id="UP000626109"/>
    </source>
</evidence>
<dbReference type="CDD" id="cd06257">
    <property type="entry name" value="DnaJ"/>
    <property type="match status" value="1"/>
</dbReference>
<dbReference type="PRINTS" id="PR00625">
    <property type="entry name" value="JDOMAIN"/>
</dbReference>
<reference evidence="3" key="1">
    <citation type="submission" date="2021-02" db="EMBL/GenBank/DDBJ databases">
        <authorList>
            <person name="Dougan E. K."/>
            <person name="Rhodes N."/>
            <person name="Thang M."/>
            <person name="Chan C."/>
        </authorList>
    </citation>
    <scope>NUCLEOTIDE SEQUENCE</scope>
</reference>
<feature type="compositionally biased region" description="Basic and acidic residues" evidence="1">
    <location>
        <begin position="374"/>
        <end position="397"/>
    </location>
</feature>
<dbReference type="CDD" id="cd02961">
    <property type="entry name" value="PDI_a_family"/>
    <property type="match status" value="1"/>
</dbReference>
<dbReference type="PANTHER" id="PTHR44340:SF1">
    <property type="entry name" value="DNAJ HOMOLOG SUBFAMILY C MEMBER 10"/>
    <property type="match status" value="1"/>
</dbReference>
<dbReference type="Pfam" id="PF00226">
    <property type="entry name" value="DnaJ"/>
    <property type="match status" value="1"/>
</dbReference>
<dbReference type="GO" id="GO:0051787">
    <property type="term" value="F:misfolded protein binding"/>
    <property type="evidence" value="ECO:0007669"/>
    <property type="project" value="TreeGrafter"/>
</dbReference>
<dbReference type="SUPFAM" id="SSF46565">
    <property type="entry name" value="Chaperone J-domain"/>
    <property type="match status" value="1"/>
</dbReference>
<dbReference type="GO" id="GO:0016671">
    <property type="term" value="F:oxidoreductase activity, acting on a sulfur group of donors, disulfide as acceptor"/>
    <property type="evidence" value="ECO:0007669"/>
    <property type="project" value="TreeGrafter"/>
</dbReference>
<evidence type="ECO:0000256" key="1">
    <source>
        <dbReference type="SAM" id="MobiDB-lite"/>
    </source>
</evidence>
<comment type="caution">
    <text evidence="3">The sequence shown here is derived from an EMBL/GenBank/DDBJ whole genome shotgun (WGS) entry which is preliminary data.</text>
</comment>
<dbReference type="EMBL" id="CAJNNW010032894">
    <property type="protein sequence ID" value="CAE8715981.1"/>
    <property type="molecule type" value="Genomic_DNA"/>
</dbReference>
<feature type="non-terminal residue" evidence="3">
    <location>
        <position position="397"/>
    </location>
</feature>
<dbReference type="InterPro" id="IPR036869">
    <property type="entry name" value="J_dom_sf"/>
</dbReference>
<organism evidence="3 4">
    <name type="scientific">Polarella glacialis</name>
    <name type="common">Dinoflagellate</name>
    <dbReference type="NCBI Taxonomy" id="89957"/>
    <lineage>
        <taxon>Eukaryota</taxon>
        <taxon>Sar</taxon>
        <taxon>Alveolata</taxon>
        <taxon>Dinophyceae</taxon>
        <taxon>Suessiales</taxon>
        <taxon>Suessiaceae</taxon>
        <taxon>Polarella</taxon>
    </lineage>
</organism>
<sequence length="397" mass="44543">ANTSSDSYYDVLELGRDASTQDVKKQFRKLSIKLHPDKKGALTDTEAGRQAFARLQLANEWLSSDDRKQLYDLYGEWASLDDRLRGQRFAGKHTAIEFFRDEPLIHNVRTEAEAKEIFGLKSERPYLMMLYVPWLTGCVEAADVYRKVAGALLEETGENGIRLAAVNCESNLQSFCQRYGRLRSQFSLPVVLLLDPSESLIDRYRGVMSVDALSEYTIASDKGIQHVHLLDEQSFQARILNAPTPAVDFWLVLFCAKSEPLCTDLKPVLKRLAFSAKAAAKEGAVKVKIRYVGLVNCKEQRSADGYMELEQFCEDQGVQEVPTLLGYRRGVRSEKGEHIPLLLPRDDEDPVLAAPLASLRAMEAVLRLSAPAASRDKEGGPDDESSRAEWAPRSREL</sequence>
<dbReference type="InterPro" id="IPR036249">
    <property type="entry name" value="Thioredoxin-like_sf"/>
</dbReference>
<dbReference type="SUPFAM" id="SSF52833">
    <property type="entry name" value="Thioredoxin-like"/>
    <property type="match status" value="2"/>
</dbReference>
<dbReference type="InterPro" id="IPR052460">
    <property type="entry name" value="ER_disulfide_reductase"/>
</dbReference>
<protein>
    <recommendedName>
        <fullName evidence="2">J domain-containing protein</fullName>
    </recommendedName>
</protein>
<dbReference type="SMART" id="SM00271">
    <property type="entry name" value="DnaJ"/>
    <property type="match status" value="1"/>
</dbReference>
<accession>A0A813L5Z8</accession>
<evidence type="ECO:0000259" key="2">
    <source>
        <dbReference type="PROSITE" id="PS50076"/>
    </source>
</evidence>
<proteinExistence type="predicted"/>
<dbReference type="GO" id="GO:0015035">
    <property type="term" value="F:protein-disulfide reductase activity"/>
    <property type="evidence" value="ECO:0007669"/>
    <property type="project" value="TreeGrafter"/>
</dbReference>
<feature type="domain" description="J" evidence="2">
    <location>
        <begin position="7"/>
        <end position="75"/>
    </location>
</feature>
<evidence type="ECO:0000313" key="3">
    <source>
        <dbReference type="EMBL" id="CAE8715981.1"/>
    </source>
</evidence>
<dbReference type="Gene3D" id="3.40.30.10">
    <property type="entry name" value="Glutaredoxin"/>
    <property type="match status" value="2"/>
</dbReference>
<dbReference type="Proteomes" id="UP000626109">
    <property type="component" value="Unassembled WGS sequence"/>
</dbReference>
<dbReference type="PANTHER" id="PTHR44340">
    <property type="entry name" value="DNAJ HOMOLOG SUBFAMILY C MEMBER 10"/>
    <property type="match status" value="1"/>
</dbReference>